<dbReference type="GO" id="GO:0005886">
    <property type="term" value="C:plasma membrane"/>
    <property type="evidence" value="ECO:0007669"/>
    <property type="project" value="UniProtKB-SubCell"/>
</dbReference>
<dbReference type="InterPro" id="IPR003423">
    <property type="entry name" value="OMP_efflux"/>
</dbReference>
<accession>A0A3S1A5D1</accession>
<dbReference type="PANTHER" id="PTHR30203:SF33">
    <property type="entry name" value="BLR4455 PROTEIN"/>
    <property type="match status" value="1"/>
</dbReference>
<keyword evidence="3" id="KW-0175">Coiled coil</keyword>
<evidence type="ECO:0000256" key="4">
    <source>
        <dbReference type="SAM" id="MobiDB-lite"/>
    </source>
</evidence>
<feature type="chain" id="PRO_5018378056" evidence="2">
    <location>
        <begin position="27"/>
        <end position="501"/>
    </location>
</feature>
<dbReference type="AlphaFoldDB" id="A0A3S1A5D1"/>
<keyword evidence="2" id="KW-0449">Lipoprotein</keyword>
<evidence type="ECO:0000256" key="1">
    <source>
        <dbReference type="ARBA" id="ARBA00007613"/>
    </source>
</evidence>
<dbReference type="EMBL" id="RXFT01000010">
    <property type="protein sequence ID" value="RUR69873.1"/>
    <property type="molecule type" value="Genomic_DNA"/>
</dbReference>
<protein>
    <submittedName>
        <fullName evidence="5">Efflux transporter outer membrane subunit</fullName>
    </submittedName>
</protein>
<reference evidence="5 6" key="1">
    <citation type="submission" date="2018-12" db="EMBL/GenBank/DDBJ databases">
        <title>The genome sequences of Variovorax guangxiensis DSM 27352.</title>
        <authorList>
            <person name="Gao J."/>
            <person name="Sun J."/>
        </authorList>
    </citation>
    <scope>NUCLEOTIDE SEQUENCE [LARGE SCALE GENOMIC DNA]</scope>
    <source>
        <strain evidence="5 6">DSM 27352</strain>
    </source>
</reference>
<evidence type="ECO:0000313" key="6">
    <source>
        <dbReference type="Proteomes" id="UP000281118"/>
    </source>
</evidence>
<feature type="coiled-coil region" evidence="3">
    <location>
        <begin position="444"/>
        <end position="471"/>
    </location>
</feature>
<dbReference type="RefSeq" id="WP_126023973.1">
    <property type="nucleotide sequence ID" value="NZ_RXFT01000010.1"/>
</dbReference>
<dbReference type="PANTHER" id="PTHR30203">
    <property type="entry name" value="OUTER MEMBRANE CATION EFFLUX PROTEIN"/>
    <property type="match status" value="1"/>
</dbReference>
<keyword evidence="2" id="KW-0564">Palmitate</keyword>
<comment type="subcellular location">
    <subcellularLocation>
        <location evidence="2">Cell membrane</location>
        <topology evidence="2">Lipid-anchor</topology>
    </subcellularLocation>
</comment>
<gene>
    <name evidence="5" type="ORF">EJP67_22720</name>
</gene>
<keyword evidence="2" id="KW-0812">Transmembrane</keyword>
<dbReference type="Gene3D" id="2.20.200.10">
    <property type="entry name" value="Outer membrane efflux proteins (OEP)"/>
    <property type="match status" value="1"/>
</dbReference>
<keyword evidence="2" id="KW-0472">Membrane</keyword>
<dbReference type="Pfam" id="PF02321">
    <property type="entry name" value="OEP"/>
    <property type="match status" value="2"/>
</dbReference>
<feature type="signal peptide" evidence="2">
    <location>
        <begin position="1"/>
        <end position="26"/>
    </location>
</feature>
<proteinExistence type="inferred from homology"/>
<dbReference type="GO" id="GO:0015562">
    <property type="term" value="F:efflux transmembrane transporter activity"/>
    <property type="evidence" value="ECO:0007669"/>
    <property type="project" value="InterPro"/>
</dbReference>
<keyword evidence="2" id="KW-1134">Transmembrane beta strand</keyword>
<comment type="similarity">
    <text evidence="1 2">Belongs to the outer membrane factor (OMF) (TC 1.B.17) family.</text>
</comment>
<feature type="region of interest" description="Disordered" evidence="4">
    <location>
        <begin position="44"/>
        <end position="63"/>
    </location>
</feature>
<dbReference type="NCBIfam" id="TIGR01845">
    <property type="entry name" value="outer_NodT"/>
    <property type="match status" value="1"/>
</dbReference>
<dbReference type="SUPFAM" id="SSF56954">
    <property type="entry name" value="Outer membrane efflux proteins (OEP)"/>
    <property type="match status" value="1"/>
</dbReference>
<keyword evidence="2" id="KW-0732">Signal</keyword>
<dbReference type="OrthoDB" id="9770517at2"/>
<dbReference type="Gene3D" id="1.20.1600.10">
    <property type="entry name" value="Outer membrane efflux proteins (OEP)"/>
    <property type="match status" value="1"/>
</dbReference>
<dbReference type="InterPro" id="IPR010131">
    <property type="entry name" value="MdtP/NodT-like"/>
</dbReference>
<dbReference type="Proteomes" id="UP000281118">
    <property type="component" value="Unassembled WGS sequence"/>
</dbReference>
<dbReference type="PROSITE" id="PS51257">
    <property type="entry name" value="PROKAR_LIPOPROTEIN"/>
    <property type="match status" value="1"/>
</dbReference>
<comment type="caution">
    <text evidence="5">The sequence shown here is derived from an EMBL/GenBank/DDBJ whole genome shotgun (WGS) entry which is preliminary data.</text>
</comment>
<organism evidence="5 6">
    <name type="scientific">Variovorax guangxiensis</name>
    <dbReference type="NCBI Taxonomy" id="1775474"/>
    <lineage>
        <taxon>Bacteria</taxon>
        <taxon>Pseudomonadati</taxon>
        <taxon>Pseudomonadota</taxon>
        <taxon>Betaproteobacteria</taxon>
        <taxon>Burkholderiales</taxon>
        <taxon>Comamonadaceae</taxon>
        <taxon>Variovorax</taxon>
    </lineage>
</organism>
<name>A0A3S1A5D1_9BURK</name>
<evidence type="ECO:0000256" key="2">
    <source>
        <dbReference type="RuleBase" id="RU362097"/>
    </source>
</evidence>
<evidence type="ECO:0000313" key="5">
    <source>
        <dbReference type="EMBL" id="RUR69873.1"/>
    </source>
</evidence>
<sequence>MKFSVQPLVKPLRTALLPLMAALVLAGCATVPSGLPEIQTTAQFKEQGKEQQQQGATPPAGFTRAVPAEAQPRGAWWLAFNDPVLNSLVEKADVNNGNIQAAAARLAEARALARSANADRLPQIGLSAGANRGAGLDKATASTRPATMTNIGATFSYEVDLFGRLSGASNAAKLDAAGREALLQSTRLAVQAEVAQTYLQLRALDAERALVREQVEAYRDTLRLSQRREQAGDIAELDVARVQTEVSSTESDALALDRQRAQVEHALAVLVGDSASSFGLSGADWSTTLPSIPPGVPATVLTRRPDVSAAQSAVLAAQARVGVAQAAWFPDISLTGAAGYASPEIGDLFKWSARSWGVGALLSLPIFDGGRREAGVQGANAQLDGALASYRTQVLVAFQEVEDQLAAIRTLQEQSVVQAQAVTSAARATSLSDTRYRNGYISQLDLLDARRSELRNRRQALQVKSAQYQAAVGLIRAIGGGWDVPAPVAAAGTAQTTVAAR</sequence>
<evidence type="ECO:0000256" key="3">
    <source>
        <dbReference type="SAM" id="Coils"/>
    </source>
</evidence>